<dbReference type="Pfam" id="PF01535">
    <property type="entry name" value="PPR"/>
    <property type="match status" value="2"/>
</dbReference>
<feature type="repeat" description="PPR" evidence="2">
    <location>
        <begin position="5"/>
        <end position="35"/>
    </location>
</feature>
<keyword evidence="4" id="KW-1185">Reference proteome</keyword>
<dbReference type="InterPro" id="IPR046848">
    <property type="entry name" value="E_motif"/>
</dbReference>
<dbReference type="Pfam" id="PF13041">
    <property type="entry name" value="PPR_2"/>
    <property type="match status" value="2"/>
</dbReference>
<evidence type="ECO:0000313" key="3">
    <source>
        <dbReference type="EMBL" id="GAU34743.1"/>
    </source>
</evidence>
<dbReference type="NCBIfam" id="TIGR00756">
    <property type="entry name" value="PPR"/>
    <property type="match status" value="3"/>
</dbReference>
<feature type="repeat" description="PPR" evidence="2">
    <location>
        <begin position="137"/>
        <end position="171"/>
    </location>
</feature>
<dbReference type="FunFam" id="1.25.40.10:FF:000090">
    <property type="entry name" value="Pentatricopeptide repeat-containing protein, chloroplastic"/>
    <property type="match status" value="1"/>
</dbReference>
<proteinExistence type="predicted"/>
<dbReference type="AlphaFoldDB" id="A0A2Z6MXZ3"/>
<reference evidence="4" key="1">
    <citation type="journal article" date="2017" name="Front. Plant Sci.">
        <title>Climate Clever Clovers: New Paradigm to Reduce the Environmental Footprint of Ruminants by Breeding Low Methanogenic Forages Utilizing Haplotype Variation.</title>
        <authorList>
            <person name="Kaur P."/>
            <person name="Appels R."/>
            <person name="Bayer P.E."/>
            <person name="Keeble-Gagnere G."/>
            <person name="Wang J."/>
            <person name="Hirakawa H."/>
            <person name="Shirasawa K."/>
            <person name="Vercoe P."/>
            <person name="Stefanova K."/>
            <person name="Durmic Z."/>
            <person name="Nichols P."/>
            <person name="Revell C."/>
            <person name="Isobe S.N."/>
            <person name="Edwards D."/>
            <person name="Erskine W."/>
        </authorList>
    </citation>
    <scope>NUCLEOTIDE SEQUENCE [LARGE SCALE GENOMIC DNA]</scope>
    <source>
        <strain evidence="4">cv. Daliak</strain>
    </source>
</reference>
<dbReference type="InterPro" id="IPR046960">
    <property type="entry name" value="PPR_At4g14850-like_plant"/>
</dbReference>
<dbReference type="PROSITE" id="PS51375">
    <property type="entry name" value="PPR"/>
    <property type="match status" value="3"/>
</dbReference>
<feature type="repeat" description="PPR" evidence="2">
    <location>
        <begin position="36"/>
        <end position="70"/>
    </location>
</feature>
<dbReference type="InterPro" id="IPR002885">
    <property type="entry name" value="PPR_rpt"/>
</dbReference>
<evidence type="ECO:0000256" key="2">
    <source>
        <dbReference type="PROSITE-ProRule" id="PRU00708"/>
    </source>
</evidence>
<evidence type="ECO:0008006" key="5">
    <source>
        <dbReference type="Google" id="ProtNLM"/>
    </source>
</evidence>
<protein>
    <recommendedName>
        <fullName evidence="5">Pentacotripeptide-repeat region of PRORP domain-containing protein</fullName>
    </recommendedName>
</protein>
<dbReference type="Proteomes" id="UP000242715">
    <property type="component" value="Unassembled WGS sequence"/>
</dbReference>
<dbReference type="PANTHER" id="PTHR47926">
    <property type="entry name" value="PENTATRICOPEPTIDE REPEAT-CONTAINING PROTEIN"/>
    <property type="match status" value="1"/>
</dbReference>
<dbReference type="EMBL" id="DF973565">
    <property type="protein sequence ID" value="GAU34743.1"/>
    <property type="molecule type" value="Genomic_DNA"/>
</dbReference>
<dbReference type="Gene3D" id="1.25.40.10">
    <property type="entry name" value="Tetratricopeptide repeat domain"/>
    <property type="match status" value="3"/>
</dbReference>
<evidence type="ECO:0000256" key="1">
    <source>
        <dbReference type="ARBA" id="ARBA00022737"/>
    </source>
</evidence>
<gene>
    <name evidence="3" type="ORF">TSUD_17160</name>
</gene>
<dbReference type="PANTHER" id="PTHR47926:SF370">
    <property type="entry name" value="DYW DOMAIN-CONTAINING PROTEIN"/>
    <property type="match status" value="1"/>
</dbReference>
<evidence type="ECO:0000313" key="4">
    <source>
        <dbReference type="Proteomes" id="UP000242715"/>
    </source>
</evidence>
<sequence>MPLRNTISWTAMISAFSRSGDINKAREYFDTMPERNIVTWNSMSSTYVQNGFSEEGLKLYVSMRSNGVQPDWITFTTSIRACADLALIKLGMQVVTHATKFGLSSNVSVANSIVTIYSKCGLIKEAKSVFDSIDAKDLISWNSMLAAFAQNGLGIKVIETFEDMSRRKSKPDHISYVSVLSGCSHMGLVDKERHYFDSMTRVFGISPTNEHFACMVDLLGRAGLLEEAKSLIEGMSFKPNAIVWSALLGACRIHHDSRLAETSAKKLMEFDVEDSGGYVLLANIYSESGELENVADMRKFKKTKGIRKSPGCSWIKVDN</sequence>
<dbReference type="InterPro" id="IPR011990">
    <property type="entry name" value="TPR-like_helical_dom_sf"/>
</dbReference>
<dbReference type="OrthoDB" id="1415093at2759"/>
<organism evidence="3 4">
    <name type="scientific">Trifolium subterraneum</name>
    <name type="common">Subterranean clover</name>
    <dbReference type="NCBI Taxonomy" id="3900"/>
    <lineage>
        <taxon>Eukaryota</taxon>
        <taxon>Viridiplantae</taxon>
        <taxon>Streptophyta</taxon>
        <taxon>Embryophyta</taxon>
        <taxon>Tracheophyta</taxon>
        <taxon>Spermatophyta</taxon>
        <taxon>Magnoliopsida</taxon>
        <taxon>eudicotyledons</taxon>
        <taxon>Gunneridae</taxon>
        <taxon>Pentapetalae</taxon>
        <taxon>rosids</taxon>
        <taxon>fabids</taxon>
        <taxon>Fabales</taxon>
        <taxon>Fabaceae</taxon>
        <taxon>Papilionoideae</taxon>
        <taxon>50 kb inversion clade</taxon>
        <taxon>NPAAA clade</taxon>
        <taxon>Hologalegina</taxon>
        <taxon>IRL clade</taxon>
        <taxon>Trifolieae</taxon>
        <taxon>Trifolium</taxon>
    </lineage>
</organism>
<dbReference type="GO" id="GO:0009451">
    <property type="term" value="P:RNA modification"/>
    <property type="evidence" value="ECO:0007669"/>
    <property type="project" value="InterPro"/>
</dbReference>
<name>A0A2Z6MXZ3_TRISU</name>
<keyword evidence="1" id="KW-0677">Repeat</keyword>
<accession>A0A2Z6MXZ3</accession>
<dbReference type="Pfam" id="PF20431">
    <property type="entry name" value="E_motif"/>
    <property type="match status" value="1"/>
</dbReference>
<dbReference type="GO" id="GO:0003723">
    <property type="term" value="F:RNA binding"/>
    <property type="evidence" value="ECO:0007669"/>
    <property type="project" value="InterPro"/>
</dbReference>